<comment type="caution">
    <text evidence="2">The sequence shown here is derived from an EMBL/GenBank/DDBJ whole genome shotgun (WGS) entry which is preliminary data.</text>
</comment>
<dbReference type="Pfam" id="PF01471">
    <property type="entry name" value="PG_binding_1"/>
    <property type="match status" value="1"/>
</dbReference>
<proteinExistence type="predicted"/>
<feature type="domain" description="Peptidoglycan binding-like" evidence="1">
    <location>
        <begin position="116"/>
        <end position="169"/>
    </location>
</feature>
<name>A0A9D2CE22_9FIRM</name>
<reference evidence="2" key="2">
    <citation type="submission" date="2021-04" db="EMBL/GenBank/DDBJ databases">
        <authorList>
            <person name="Gilroy R."/>
        </authorList>
    </citation>
    <scope>NUCLEOTIDE SEQUENCE</scope>
    <source>
        <strain evidence="2">CHK33-7979</strain>
    </source>
</reference>
<dbReference type="InterPro" id="IPR036366">
    <property type="entry name" value="PGBDSf"/>
</dbReference>
<protein>
    <submittedName>
        <fullName evidence="2">Peptidoglycan-binding protein</fullName>
    </submittedName>
</protein>
<dbReference type="SUPFAM" id="SSF47090">
    <property type="entry name" value="PGBD-like"/>
    <property type="match status" value="1"/>
</dbReference>
<dbReference type="GO" id="GO:0009253">
    <property type="term" value="P:peptidoglycan catabolic process"/>
    <property type="evidence" value="ECO:0007669"/>
    <property type="project" value="InterPro"/>
</dbReference>
<evidence type="ECO:0000313" key="2">
    <source>
        <dbReference type="EMBL" id="HIY74561.1"/>
    </source>
</evidence>
<dbReference type="InterPro" id="IPR036505">
    <property type="entry name" value="Amidase/PGRP_sf"/>
</dbReference>
<evidence type="ECO:0000259" key="1">
    <source>
        <dbReference type="Pfam" id="PF01471"/>
    </source>
</evidence>
<dbReference type="InterPro" id="IPR036365">
    <property type="entry name" value="PGBD-like_sf"/>
</dbReference>
<dbReference type="EMBL" id="DXCX01000124">
    <property type="protein sequence ID" value="HIY74561.1"/>
    <property type="molecule type" value="Genomic_DNA"/>
</dbReference>
<dbReference type="Proteomes" id="UP000886824">
    <property type="component" value="Unassembled WGS sequence"/>
</dbReference>
<dbReference type="AlphaFoldDB" id="A0A9D2CE22"/>
<reference evidence="2" key="1">
    <citation type="journal article" date="2021" name="PeerJ">
        <title>Extensive microbial diversity within the chicken gut microbiome revealed by metagenomics and culture.</title>
        <authorList>
            <person name="Gilroy R."/>
            <person name="Ravi A."/>
            <person name="Getino M."/>
            <person name="Pursley I."/>
            <person name="Horton D.L."/>
            <person name="Alikhan N.F."/>
            <person name="Baker D."/>
            <person name="Gharbi K."/>
            <person name="Hall N."/>
            <person name="Watson M."/>
            <person name="Adriaenssens E.M."/>
            <person name="Foster-Nyarko E."/>
            <person name="Jarju S."/>
            <person name="Secka A."/>
            <person name="Antonio M."/>
            <person name="Oren A."/>
            <person name="Chaudhuri R.R."/>
            <person name="La Ragione R."/>
            <person name="Hildebrand F."/>
            <person name="Pallen M.J."/>
        </authorList>
    </citation>
    <scope>NUCLEOTIDE SEQUENCE</scope>
    <source>
        <strain evidence="2">CHK33-7979</strain>
    </source>
</reference>
<evidence type="ECO:0000313" key="3">
    <source>
        <dbReference type="Proteomes" id="UP000886824"/>
    </source>
</evidence>
<organism evidence="2 3">
    <name type="scientific">Candidatus Intestinimonas merdavium</name>
    <dbReference type="NCBI Taxonomy" id="2838622"/>
    <lineage>
        <taxon>Bacteria</taxon>
        <taxon>Bacillati</taxon>
        <taxon>Bacillota</taxon>
        <taxon>Clostridia</taxon>
        <taxon>Eubacteriales</taxon>
        <taxon>Intestinimonas</taxon>
    </lineage>
</organism>
<sequence length="302" mass="32517">MDGITQRMMTRNPCYTSERTIAPKGIMVHSTATPGVMAETLAKVWDTPTASAAVHAIVDDKVTLQTLPWTARGGHAGGQAGTANGTHIAFEICEPQACRLLPEEWVPLKRGSTGWAVERLQRELTARGYDPKGIDGSFGPGCDAALRACQKDLGLAADGSCGPATLAALAQREGSFLAYDPGEVREYFEAAWDRAVALAAYLCRTFSLEPMTHILDHREGHALGIASNHADVGHWFPRHGKSMDDFRAAVKEVLTGERVSELDAAVDRLSAAGLIDSPDYWKGGTYSADNVKELLIKWAANI</sequence>
<dbReference type="GO" id="GO:0008745">
    <property type="term" value="F:N-acetylmuramoyl-L-alanine amidase activity"/>
    <property type="evidence" value="ECO:0007669"/>
    <property type="project" value="InterPro"/>
</dbReference>
<dbReference type="Gene3D" id="1.10.101.10">
    <property type="entry name" value="PGBD-like superfamily/PGBD"/>
    <property type="match status" value="1"/>
</dbReference>
<dbReference type="SUPFAM" id="SSF55846">
    <property type="entry name" value="N-acetylmuramoyl-L-alanine amidase-like"/>
    <property type="match status" value="2"/>
</dbReference>
<dbReference type="InterPro" id="IPR002477">
    <property type="entry name" value="Peptidoglycan-bd-like"/>
</dbReference>
<dbReference type="Gene3D" id="3.40.80.10">
    <property type="entry name" value="Peptidoglycan recognition protein-like"/>
    <property type="match status" value="2"/>
</dbReference>
<accession>A0A9D2CE22</accession>
<gene>
    <name evidence="2" type="ORF">H9826_11445</name>
</gene>